<dbReference type="InterPro" id="IPR000792">
    <property type="entry name" value="Tscrpt_reg_LuxR_C"/>
</dbReference>
<dbReference type="Pfam" id="PF00196">
    <property type="entry name" value="GerE"/>
    <property type="match status" value="1"/>
</dbReference>
<dbReference type="AlphaFoldDB" id="A0A562KCE7"/>
<dbReference type="InterPro" id="IPR027417">
    <property type="entry name" value="P-loop_NTPase"/>
</dbReference>
<organism evidence="2 3">
    <name type="scientific">Flavobacterium cheniae</name>
    <dbReference type="NCBI Taxonomy" id="295428"/>
    <lineage>
        <taxon>Bacteria</taxon>
        <taxon>Pseudomonadati</taxon>
        <taxon>Bacteroidota</taxon>
        <taxon>Flavobacteriia</taxon>
        <taxon>Flavobacteriales</taxon>
        <taxon>Flavobacteriaceae</taxon>
        <taxon>Flavobacterium</taxon>
    </lineage>
</organism>
<sequence>MENLTELKNTLIKELGSENKNNQFIIKTANEWIEDAKARPIPKMLFGELWFENEVCILFADTNLGKSILAVQAGESIASGKSTCGLKNEVEAQKVLYFDFELSDKQFENRYSNDYSEHYQFPSNFIRAEINDEFMCNNFVDFEKEFIKSLEVTIIEKNIKIIIIDNLTYLKNETEKAKDALSLMKELKALKNKHNLSLLILAHTPKRDSSKPLTKNDLSGSKMLINFCDSAFAIGESARQSKLKYIKQIKHRNTEQRYGTENIILCQIEKINSFLQFSFIDFDNEYEHLKTVEIASKSDRNDLILELHNQGKSNVEIANELGIVEGTVRYVLNKLKS</sequence>
<protein>
    <submittedName>
        <fullName evidence="2">AAA domain-containing protein</fullName>
    </submittedName>
</protein>
<dbReference type="GO" id="GO:0006355">
    <property type="term" value="P:regulation of DNA-templated transcription"/>
    <property type="evidence" value="ECO:0007669"/>
    <property type="project" value="InterPro"/>
</dbReference>
<name>A0A562KCE7_9FLAO</name>
<dbReference type="Proteomes" id="UP000315312">
    <property type="component" value="Unassembled WGS sequence"/>
</dbReference>
<dbReference type="RefSeq" id="WP_133610858.1">
    <property type="nucleotide sequence ID" value="NZ_SNZC01000006.1"/>
</dbReference>
<dbReference type="SUPFAM" id="SSF52540">
    <property type="entry name" value="P-loop containing nucleoside triphosphate hydrolases"/>
    <property type="match status" value="1"/>
</dbReference>
<reference evidence="2 3" key="1">
    <citation type="journal article" date="2015" name="Stand. Genomic Sci.">
        <title>Genomic Encyclopedia of Bacterial and Archaeal Type Strains, Phase III: the genomes of soil and plant-associated and newly described type strains.</title>
        <authorList>
            <person name="Whitman W.B."/>
            <person name="Woyke T."/>
            <person name="Klenk H.P."/>
            <person name="Zhou Y."/>
            <person name="Lilburn T.G."/>
            <person name="Beck B.J."/>
            <person name="De Vos P."/>
            <person name="Vandamme P."/>
            <person name="Eisen J.A."/>
            <person name="Garrity G."/>
            <person name="Hugenholtz P."/>
            <person name="Kyrpides N.C."/>
        </authorList>
    </citation>
    <scope>NUCLEOTIDE SEQUENCE [LARGE SCALE GENOMIC DNA]</scope>
    <source>
        <strain evidence="2 3">CGMCC 1.6844</strain>
    </source>
</reference>
<feature type="domain" description="HTH luxR-type" evidence="1">
    <location>
        <begin position="298"/>
        <end position="330"/>
    </location>
</feature>
<evidence type="ECO:0000259" key="1">
    <source>
        <dbReference type="Pfam" id="PF00196"/>
    </source>
</evidence>
<dbReference type="EMBL" id="VLKM01000010">
    <property type="protein sequence ID" value="TWH92895.1"/>
    <property type="molecule type" value="Genomic_DNA"/>
</dbReference>
<dbReference type="OrthoDB" id="786308at2"/>
<proteinExistence type="predicted"/>
<evidence type="ECO:0000313" key="2">
    <source>
        <dbReference type="EMBL" id="TWH92895.1"/>
    </source>
</evidence>
<comment type="caution">
    <text evidence="2">The sequence shown here is derived from an EMBL/GenBank/DDBJ whole genome shotgun (WGS) entry which is preliminary data.</text>
</comment>
<evidence type="ECO:0000313" key="3">
    <source>
        <dbReference type="Proteomes" id="UP000315312"/>
    </source>
</evidence>
<gene>
    <name evidence="2" type="ORF">IP97_02216</name>
</gene>
<accession>A0A562KCE7</accession>
<keyword evidence="3" id="KW-1185">Reference proteome</keyword>
<dbReference type="Gene3D" id="3.40.50.300">
    <property type="entry name" value="P-loop containing nucleotide triphosphate hydrolases"/>
    <property type="match status" value="1"/>
</dbReference>
<dbReference type="Pfam" id="PF13481">
    <property type="entry name" value="AAA_25"/>
    <property type="match status" value="1"/>
</dbReference>
<dbReference type="Gene3D" id="1.10.10.60">
    <property type="entry name" value="Homeodomain-like"/>
    <property type="match status" value="1"/>
</dbReference>